<proteinExistence type="predicted"/>
<sequence length="166" mass="18722">MGGWETGIGSDKNVTFTTQREKPRTPKQRQNKGRNRKSGAFCLNVIFAQNIAFKPSQHARETPNRRESRAEKKAAKQIPKRGRTNASGRLRTLAFFPVRAIKPDAKDAAFGVEGSIPPRQRMIRKHYLHSIPSQRTVCPLDTAMMSFRVASMSLIWLCTPCSISPR</sequence>
<gene>
    <name evidence="2" type="ORF">LCGC14_1019290</name>
</gene>
<feature type="compositionally biased region" description="Basic and acidic residues" evidence="1">
    <location>
        <begin position="58"/>
        <end position="74"/>
    </location>
</feature>
<feature type="region of interest" description="Disordered" evidence="1">
    <location>
        <begin position="55"/>
        <end position="83"/>
    </location>
</feature>
<protein>
    <submittedName>
        <fullName evidence="2">Uncharacterized protein</fullName>
    </submittedName>
</protein>
<comment type="caution">
    <text evidence="2">The sequence shown here is derived from an EMBL/GenBank/DDBJ whole genome shotgun (WGS) entry which is preliminary data.</text>
</comment>
<reference evidence="2" key="1">
    <citation type="journal article" date="2015" name="Nature">
        <title>Complex archaea that bridge the gap between prokaryotes and eukaryotes.</title>
        <authorList>
            <person name="Spang A."/>
            <person name="Saw J.H."/>
            <person name="Jorgensen S.L."/>
            <person name="Zaremba-Niedzwiedzka K."/>
            <person name="Martijn J."/>
            <person name="Lind A.E."/>
            <person name="van Eijk R."/>
            <person name="Schleper C."/>
            <person name="Guy L."/>
            <person name="Ettema T.J."/>
        </authorList>
    </citation>
    <scope>NUCLEOTIDE SEQUENCE</scope>
</reference>
<feature type="region of interest" description="Disordered" evidence="1">
    <location>
        <begin position="1"/>
        <end position="38"/>
    </location>
</feature>
<name>A0A0F9N2E8_9ZZZZ</name>
<evidence type="ECO:0000256" key="1">
    <source>
        <dbReference type="SAM" id="MobiDB-lite"/>
    </source>
</evidence>
<dbReference type="EMBL" id="LAZR01004061">
    <property type="protein sequence ID" value="KKN12149.1"/>
    <property type="molecule type" value="Genomic_DNA"/>
</dbReference>
<evidence type="ECO:0000313" key="2">
    <source>
        <dbReference type="EMBL" id="KKN12149.1"/>
    </source>
</evidence>
<feature type="compositionally biased region" description="Basic residues" evidence="1">
    <location>
        <begin position="25"/>
        <end position="37"/>
    </location>
</feature>
<dbReference type="AlphaFoldDB" id="A0A0F9N2E8"/>
<organism evidence="2">
    <name type="scientific">marine sediment metagenome</name>
    <dbReference type="NCBI Taxonomy" id="412755"/>
    <lineage>
        <taxon>unclassified sequences</taxon>
        <taxon>metagenomes</taxon>
        <taxon>ecological metagenomes</taxon>
    </lineage>
</organism>
<accession>A0A0F9N2E8</accession>